<dbReference type="STRING" id="1332080.ATN00_13490"/>
<comment type="similarity">
    <text evidence="1">Belongs to the short-chain dehydrogenases/reductases (SDR) family.</text>
</comment>
<dbReference type="PRINTS" id="PR00081">
    <property type="entry name" value="GDHRDH"/>
</dbReference>
<organism evidence="3 4">
    <name type="scientific">Sphingobium baderi</name>
    <dbReference type="NCBI Taxonomy" id="1332080"/>
    <lineage>
        <taxon>Bacteria</taxon>
        <taxon>Pseudomonadati</taxon>
        <taxon>Pseudomonadota</taxon>
        <taxon>Alphaproteobacteria</taxon>
        <taxon>Sphingomonadales</taxon>
        <taxon>Sphingomonadaceae</taxon>
        <taxon>Sphingobium</taxon>
    </lineage>
</organism>
<dbReference type="SUPFAM" id="SSF51735">
    <property type="entry name" value="NAD(P)-binding Rossmann-fold domains"/>
    <property type="match status" value="1"/>
</dbReference>
<evidence type="ECO:0000313" key="4">
    <source>
        <dbReference type="Proteomes" id="UP000056968"/>
    </source>
</evidence>
<dbReference type="RefSeq" id="WP_156415281.1">
    <property type="nucleotide sequence ID" value="NZ_CP013264.1"/>
</dbReference>
<proteinExistence type="inferred from homology"/>
<dbReference type="PROSITE" id="PS00061">
    <property type="entry name" value="ADH_SHORT"/>
    <property type="match status" value="1"/>
</dbReference>
<evidence type="ECO:0000256" key="2">
    <source>
        <dbReference type="ARBA" id="ARBA00051383"/>
    </source>
</evidence>
<sequence length="268" mass="27999">MGRLQGKVAIVTGAGSGIGEAAAMRFGQEGATVVAVGRRQEAVERVAEAIGRAGGEAIGLVADIADEKMITTMVSTVCARYERIDVLYNNAALTDAGTMNSDRDLVTVTSELWDRVLAVNLRGPAIVAKHVIPVMIANGGGSIIFSGSARGSQGDMLYTAYAASKAALVSLSQNIAAQYGKQGVRSNILVIGMIMTQAAKEGYPPEVKTLMERHHLTPFIGEPEDVADAALYLASDESRFVTAQQLFVDGGIASHSAAFADARLALDA</sequence>
<dbReference type="FunFam" id="3.40.50.720:FF:000084">
    <property type="entry name" value="Short-chain dehydrogenase reductase"/>
    <property type="match status" value="1"/>
</dbReference>
<evidence type="ECO:0000256" key="1">
    <source>
        <dbReference type="ARBA" id="ARBA00006484"/>
    </source>
</evidence>
<comment type="catalytic activity">
    <reaction evidence="2">
        <text>2,5-dichlorocyclohexa-2,5-dien-1,4-diol + NAD(+) = 2,5-dichlorohydroquinone + NADH + H(+)</text>
        <dbReference type="Rhea" id="RHEA:15741"/>
        <dbReference type="ChEBI" id="CHEBI:15378"/>
        <dbReference type="ChEBI" id="CHEBI:27545"/>
        <dbReference type="ChEBI" id="CHEBI:28975"/>
        <dbReference type="ChEBI" id="CHEBI:57540"/>
        <dbReference type="ChEBI" id="CHEBI:57945"/>
    </reaction>
</comment>
<dbReference type="CDD" id="cd05233">
    <property type="entry name" value="SDR_c"/>
    <property type="match status" value="1"/>
</dbReference>
<dbReference type="Pfam" id="PF13561">
    <property type="entry name" value="adh_short_C2"/>
    <property type="match status" value="1"/>
</dbReference>
<dbReference type="KEGG" id="sbd:ATN00_13490"/>
<dbReference type="AlphaFoldDB" id="A0A0S3F0K1"/>
<dbReference type="EMBL" id="CP013264">
    <property type="protein sequence ID" value="ALR21156.1"/>
    <property type="molecule type" value="Genomic_DNA"/>
</dbReference>
<reference evidence="3 4" key="1">
    <citation type="submission" date="2015-11" db="EMBL/GenBank/DDBJ databases">
        <title>A Two-component Flavoprotein Monooxygenase System MeaXY Responsible for para-Hydroxylation of 2-Methyl-6-ethylaniline and 2,6-Diethylaniline in Sphingobium baderi DE-13.</title>
        <authorList>
            <person name="Cheng M."/>
            <person name="Meng Q."/>
            <person name="Yang Y."/>
            <person name="Chu C."/>
            <person name="Yan X."/>
            <person name="He J."/>
            <person name="Li S."/>
        </authorList>
    </citation>
    <scope>NUCLEOTIDE SEQUENCE [LARGE SCALE GENOMIC DNA]</scope>
    <source>
        <strain evidence="3 4">DE-13</strain>
    </source>
</reference>
<accession>A0A0S3F0K1</accession>
<name>A0A0S3F0K1_9SPHN</name>
<dbReference type="InterPro" id="IPR002347">
    <property type="entry name" value="SDR_fam"/>
</dbReference>
<dbReference type="InterPro" id="IPR020904">
    <property type="entry name" value="Sc_DH/Rdtase_CS"/>
</dbReference>
<protein>
    <recommendedName>
        <fullName evidence="5">Short-chain dehydrogenase</fullName>
    </recommendedName>
</protein>
<keyword evidence="4" id="KW-1185">Reference proteome</keyword>
<evidence type="ECO:0008006" key="5">
    <source>
        <dbReference type="Google" id="ProtNLM"/>
    </source>
</evidence>
<dbReference type="OrthoDB" id="9812986at2"/>
<dbReference type="PANTHER" id="PTHR42820">
    <property type="entry name" value="SHORT-CHAIN DEHYDROGENASE REDUCTASE"/>
    <property type="match status" value="1"/>
</dbReference>
<evidence type="ECO:0000313" key="3">
    <source>
        <dbReference type="EMBL" id="ALR21156.1"/>
    </source>
</evidence>
<dbReference type="Proteomes" id="UP000056968">
    <property type="component" value="Chromosome"/>
</dbReference>
<dbReference type="PANTHER" id="PTHR42820:SF1">
    <property type="entry name" value="SHORT-CHAIN DEHYDROGENASE_REDUCTASE FAMILY PROTEIN"/>
    <property type="match status" value="1"/>
</dbReference>
<dbReference type="PRINTS" id="PR00080">
    <property type="entry name" value="SDRFAMILY"/>
</dbReference>
<gene>
    <name evidence="3" type="ORF">ATN00_13490</name>
</gene>
<dbReference type="InterPro" id="IPR036291">
    <property type="entry name" value="NAD(P)-bd_dom_sf"/>
</dbReference>
<dbReference type="Gene3D" id="3.40.50.720">
    <property type="entry name" value="NAD(P)-binding Rossmann-like Domain"/>
    <property type="match status" value="1"/>
</dbReference>